<dbReference type="AlphaFoldDB" id="A0A232FL10"/>
<reference evidence="2 3" key="1">
    <citation type="journal article" date="2017" name="Curr. Biol.">
        <title>The Evolution of Venom by Co-option of Single-Copy Genes.</title>
        <authorList>
            <person name="Martinson E.O."/>
            <person name="Mrinalini"/>
            <person name="Kelkar Y.D."/>
            <person name="Chang C.H."/>
            <person name="Werren J.H."/>
        </authorList>
    </citation>
    <scope>NUCLEOTIDE SEQUENCE [LARGE SCALE GENOMIC DNA]</scope>
    <source>
        <strain evidence="2 3">Alberta</strain>
        <tissue evidence="2">Whole body</tissue>
    </source>
</reference>
<dbReference type="Pfam" id="PF12937">
    <property type="entry name" value="F-box-like"/>
    <property type="match status" value="1"/>
</dbReference>
<accession>A0A232FL10</accession>
<dbReference type="Proteomes" id="UP000215335">
    <property type="component" value="Unassembled WGS sequence"/>
</dbReference>
<keyword evidence="3" id="KW-1185">Reference proteome</keyword>
<dbReference type="OrthoDB" id="7694540at2759"/>
<organism evidence="2 3">
    <name type="scientific">Trichomalopsis sarcophagae</name>
    <dbReference type="NCBI Taxonomy" id="543379"/>
    <lineage>
        <taxon>Eukaryota</taxon>
        <taxon>Metazoa</taxon>
        <taxon>Ecdysozoa</taxon>
        <taxon>Arthropoda</taxon>
        <taxon>Hexapoda</taxon>
        <taxon>Insecta</taxon>
        <taxon>Pterygota</taxon>
        <taxon>Neoptera</taxon>
        <taxon>Endopterygota</taxon>
        <taxon>Hymenoptera</taxon>
        <taxon>Apocrita</taxon>
        <taxon>Proctotrupomorpha</taxon>
        <taxon>Chalcidoidea</taxon>
        <taxon>Pteromalidae</taxon>
        <taxon>Pteromalinae</taxon>
        <taxon>Trichomalopsis</taxon>
    </lineage>
</organism>
<evidence type="ECO:0000259" key="1">
    <source>
        <dbReference type="SMART" id="SM00256"/>
    </source>
</evidence>
<dbReference type="SUPFAM" id="SSF81383">
    <property type="entry name" value="F-box domain"/>
    <property type="match status" value="1"/>
</dbReference>
<protein>
    <recommendedName>
        <fullName evidence="1">F-box domain-containing protein</fullName>
    </recommendedName>
</protein>
<evidence type="ECO:0000313" key="2">
    <source>
        <dbReference type="EMBL" id="OXU31200.1"/>
    </source>
</evidence>
<dbReference type="InterPro" id="IPR001810">
    <property type="entry name" value="F-box_dom"/>
</dbReference>
<dbReference type="InterPro" id="IPR036047">
    <property type="entry name" value="F-box-like_dom_sf"/>
</dbReference>
<dbReference type="EMBL" id="NNAY01000077">
    <property type="protein sequence ID" value="OXU31200.1"/>
    <property type="molecule type" value="Genomic_DNA"/>
</dbReference>
<feature type="domain" description="F-box" evidence="1">
    <location>
        <begin position="19"/>
        <end position="59"/>
    </location>
</feature>
<evidence type="ECO:0000313" key="3">
    <source>
        <dbReference type="Proteomes" id="UP000215335"/>
    </source>
</evidence>
<comment type="caution">
    <text evidence="2">The sequence shown here is derived from an EMBL/GenBank/DDBJ whole genome shotgun (WGS) entry which is preliminary data.</text>
</comment>
<dbReference type="STRING" id="543379.A0A232FL10"/>
<sequence length="385" mass="43989">KSMQFSSNDGLVELYAEIILHDVLDHIFSFLSIYDLNQAASVCKSWRNAAQIERSRRGPQVMLLQALEDFVATKFSNLSPAHRNEAIDDYKLCLRIKPRIGIFFTDGKYPASADCDNVPYEICKTHRWTRPVDCFYVAIEALAVNKNEDVIGGERNITAAVFLPELPAVNYVIAETSSHSIEQYFRSGGSLLTDIADKLFAKEADHTCFLIFLYQWKDEPTYENHHSNFLDMVLDGMKSRYAPGTYSLWGGAINDIFTIAKDENLPYQSTSFCAMGISGSSMMSWSIVIDHRMQQFEIEEKLQNFKTNVRLQSSSIAFLILPTLRDNIDRSRLDIFKNIFPTITLMSIYNDKNNAVLSLESMNLECNPELKHFNSYAYVILTYKK</sequence>
<dbReference type="Gene3D" id="1.20.1280.50">
    <property type="match status" value="1"/>
</dbReference>
<gene>
    <name evidence="2" type="ORF">TSAR_015947</name>
</gene>
<name>A0A232FL10_9HYME</name>
<proteinExistence type="predicted"/>
<dbReference type="SMART" id="SM00256">
    <property type="entry name" value="FBOX"/>
    <property type="match status" value="1"/>
</dbReference>
<feature type="non-terminal residue" evidence="2">
    <location>
        <position position="1"/>
    </location>
</feature>